<reference evidence="2 3" key="1">
    <citation type="submission" date="2019-05" db="EMBL/GenBank/DDBJ databases">
        <title>Another draft genome of Portunus trituberculatus and its Hox gene families provides insights of decapod evolution.</title>
        <authorList>
            <person name="Jeong J.-H."/>
            <person name="Song I."/>
            <person name="Kim S."/>
            <person name="Choi T."/>
            <person name="Kim D."/>
            <person name="Ryu S."/>
            <person name="Kim W."/>
        </authorList>
    </citation>
    <scope>NUCLEOTIDE SEQUENCE [LARGE SCALE GENOMIC DNA]</scope>
    <source>
        <tissue evidence="2">Muscle</tissue>
    </source>
</reference>
<protein>
    <submittedName>
        <fullName evidence="2">Phosphatidylinositol 4-kinase alpha</fullName>
    </submittedName>
</protein>
<dbReference type="AlphaFoldDB" id="A0A5B7JQ88"/>
<evidence type="ECO:0000256" key="1">
    <source>
        <dbReference type="SAM" id="Phobius"/>
    </source>
</evidence>
<keyword evidence="1" id="KW-0812">Transmembrane</keyword>
<keyword evidence="2" id="KW-0418">Kinase</keyword>
<feature type="transmembrane region" description="Helical" evidence="1">
    <location>
        <begin position="43"/>
        <end position="63"/>
    </location>
</feature>
<evidence type="ECO:0000313" key="2">
    <source>
        <dbReference type="EMBL" id="MPD00142.1"/>
    </source>
</evidence>
<evidence type="ECO:0000313" key="3">
    <source>
        <dbReference type="Proteomes" id="UP000324222"/>
    </source>
</evidence>
<dbReference type="Proteomes" id="UP000324222">
    <property type="component" value="Unassembled WGS sequence"/>
</dbReference>
<gene>
    <name evidence="2" type="primary">PI4KA_3</name>
    <name evidence="2" type="ORF">E2C01_095595</name>
</gene>
<keyword evidence="2" id="KW-0808">Transferase</keyword>
<name>A0A5B7JQ88_PORTR</name>
<keyword evidence="3" id="KW-1185">Reference proteome</keyword>
<dbReference type="EMBL" id="VSRR010121560">
    <property type="protein sequence ID" value="MPD00142.1"/>
    <property type="molecule type" value="Genomic_DNA"/>
</dbReference>
<keyword evidence="1" id="KW-1133">Transmembrane helix</keyword>
<proteinExistence type="predicted"/>
<keyword evidence="1" id="KW-0472">Membrane</keyword>
<dbReference type="GO" id="GO:0016301">
    <property type="term" value="F:kinase activity"/>
    <property type="evidence" value="ECO:0007669"/>
    <property type="project" value="UniProtKB-KW"/>
</dbReference>
<accession>A0A5B7JQ88</accession>
<organism evidence="2 3">
    <name type="scientific">Portunus trituberculatus</name>
    <name type="common">Swimming crab</name>
    <name type="synonym">Neptunus trituberculatus</name>
    <dbReference type="NCBI Taxonomy" id="210409"/>
    <lineage>
        <taxon>Eukaryota</taxon>
        <taxon>Metazoa</taxon>
        <taxon>Ecdysozoa</taxon>
        <taxon>Arthropoda</taxon>
        <taxon>Crustacea</taxon>
        <taxon>Multicrustacea</taxon>
        <taxon>Malacostraca</taxon>
        <taxon>Eumalacostraca</taxon>
        <taxon>Eucarida</taxon>
        <taxon>Decapoda</taxon>
        <taxon>Pleocyemata</taxon>
        <taxon>Brachyura</taxon>
        <taxon>Eubrachyura</taxon>
        <taxon>Portunoidea</taxon>
        <taxon>Portunidae</taxon>
        <taxon>Portuninae</taxon>
        <taxon>Portunus</taxon>
    </lineage>
</organism>
<comment type="caution">
    <text evidence="2">The sequence shown here is derived from an EMBL/GenBank/DDBJ whole genome shotgun (WGS) entry which is preliminary data.</text>
</comment>
<sequence>MTNGWINTVPLSSNTSTLSKKSSRSKRLINPDIYVKDYLKKRALILSLLVSHLHMLVINNICIKH</sequence>